<dbReference type="Gene3D" id="3.40.50.720">
    <property type="entry name" value="NAD(P)-binding Rossmann-like Domain"/>
    <property type="match status" value="1"/>
</dbReference>
<dbReference type="OrthoDB" id="9781411at2"/>
<dbReference type="GO" id="GO:0015297">
    <property type="term" value="F:antiporter activity"/>
    <property type="evidence" value="ECO:0007669"/>
    <property type="project" value="InterPro"/>
</dbReference>
<feature type="transmembrane region" description="Helical" evidence="7">
    <location>
        <begin position="91"/>
        <end position="115"/>
    </location>
</feature>
<keyword evidence="5 7" id="KW-1133">Transmembrane helix</keyword>
<feature type="domain" description="Cation/H+ exchanger transmembrane" evidence="8">
    <location>
        <begin position="19"/>
        <end position="375"/>
    </location>
</feature>
<dbReference type="GO" id="GO:1902600">
    <property type="term" value="P:proton transmembrane transport"/>
    <property type="evidence" value="ECO:0007669"/>
    <property type="project" value="InterPro"/>
</dbReference>
<evidence type="ECO:0000313" key="10">
    <source>
        <dbReference type="EMBL" id="PKV67059.1"/>
    </source>
</evidence>
<evidence type="ECO:0000256" key="4">
    <source>
        <dbReference type="ARBA" id="ARBA00022692"/>
    </source>
</evidence>
<dbReference type="SUPFAM" id="SSF51735">
    <property type="entry name" value="NAD(P)-binding Rossmann-fold domains"/>
    <property type="match status" value="1"/>
</dbReference>
<feature type="domain" description="RCK N-terminal" evidence="9">
    <location>
        <begin position="415"/>
        <end position="528"/>
    </location>
</feature>
<dbReference type="PANTHER" id="PTHR42751:SF3">
    <property type="entry name" value="SODIUM_GLUTAMATE SYMPORTER"/>
    <property type="match status" value="1"/>
</dbReference>
<dbReference type="PANTHER" id="PTHR42751">
    <property type="entry name" value="SODIUM/HYDROGEN EXCHANGER FAMILY/TRKA DOMAIN PROTEIN"/>
    <property type="match status" value="1"/>
</dbReference>
<feature type="transmembrane region" description="Helical" evidence="7">
    <location>
        <begin position="300"/>
        <end position="321"/>
    </location>
</feature>
<evidence type="ECO:0000313" key="11">
    <source>
        <dbReference type="Proteomes" id="UP000233782"/>
    </source>
</evidence>
<dbReference type="InterPro" id="IPR036291">
    <property type="entry name" value="NAD(P)-bd_dom_sf"/>
</dbReference>
<feature type="transmembrane region" description="Helical" evidence="7">
    <location>
        <begin position="186"/>
        <end position="208"/>
    </location>
</feature>
<feature type="transmembrane region" description="Helical" evidence="7">
    <location>
        <begin position="152"/>
        <end position="174"/>
    </location>
</feature>
<feature type="transmembrane region" description="Helical" evidence="7">
    <location>
        <begin position="12"/>
        <end position="28"/>
    </location>
</feature>
<feature type="transmembrane region" description="Helical" evidence="7">
    <location>
        <begin position="275"/>
        <end position="294"/>
    </location>
</feature>
<dbReference type="InterPro" id="IPR003148">
    <property type="entry name" value="RCK_N"/>
</dbReference>
<feature type="transmembrane region" description="Helical" evidence="7">
    <location>
        <begin position="333"/>
        <end position="353"/>
    </location>
</feature>
<feature type="transmembrane region" description="Helical" evidence="7">
    <location>
        <begin position="35"/>
        <end position="54"/>
    </location>
</feature>
<feature type="transmembrane region" description="Helical" evidence="7">
    <location>
        <begin position="220"/>
        <end position="240"/>
    </location>
</feature>
<dbReference type="InterPro" id="IPR038770">
    <property type="entry name" value="Na+/solute_symporter_sf"/>
</dbReference>
<comment type="caution">
    <text evidence="10">The sequence shown here is derived from an EMBL/GenBank/DDBJ whole genome shotgun (WGS) entry which is preliminary data.</text>
</comment>
<dbReference type="EMBL" id="PJMU01000002">
    <property type="protein sequence ID" value="PKV67059.1"/>
    <property type="molecule type" value="Genomic_DNA"/>
</dbReference>
<proteinExistence type="inferred from homology"/>
<gene>
    <name evidence="10" type="ORF">BD749_2198</name>
</gene>
<comment type="subcellular location">
    <subcellularLocation>
        <location evidence="1">Membrane</location>
        <topology evidence="1">Multi-pass membrane protein</topology>
    </subcellularLocation>
</comment>
<dbReference type="GO" id="GO:0016020">
    <property type="term" value="C:membrane"/>
    <property type="evidence" value="ECO:0007669"/>
    <property type="project" value="UniProtKB-SubCell"/>
</dbReference>
<accession>A0A2N3UCE7</accession>
<dbReference type="Pfam" id="PF00999">
    <property type="entry name" value="Na_H_Exchanger"/>
    <property type="match status" value="1"/>
</dbReference>
<feature type="transmembrane region" description="Helical" evidence="7">
    <location>
        <begin position="121"/>
        <end position="140"/>
    </location>
</feature>
<dbReference type="RefSeq" id="WP_101444336.1">
    <property type="nucleotide sequence ID" value="NZ_PJMU01000002.1"/>
</dbReference>
<evidence type="ECO:0000256" key="5">
    <source>
        <dbReference type="ARBA" id="ARBA00022989"/>
    </source>
</evidence>
<sequence>MNLGELINEQFYEFALIIFLATVVGAIGRVLRQPLIVSFIAVGIIVGPSVLNILNSEHEVDLLAEMGIAILLFVVGLKLDVKLIRSTGKVALMTGLGQVVFTSVLGFGIAMALGFDWLESLYVAVALTFSSTIIIVKLLSDKKEIDMLHGQIALGFLIVQDIVVVVVMIVLSALGADSERSVGMDLLYVFGKGLGMLAVVVVLTKYVIPRLTRQLADSQELLVLFAIGWAILLAALGDFLGFSKEVGAFMAGISLASTQYREVISGRLTSIRDFLLLFFFLGLGSQLNLSLMGGQIMPSIIFSVFVLVGNPIIVLVIMGLMGYHKRTSFKAGLTVAQISEFSLILINMGMGVGHIDSETLGLVTLVGLITITLSTYMIMFSDQLYDMLSPMLSVFEKKKPTRSKELDEDEEKIDVLIFGLGRYGQRIAAALDAKGMSYIGVDINPVIVNDWRDQGLKAVYCDAEDPDLSEVLPIKKVLNVISTISEVHVNIALMRLLWHQEFQGHIAVTATSDRAVVALQEAGAPFILEPYKDSAQHVADLFSEYLKKGERTTELSSHQQENGVEQHHGK</sequence>
<dbReference type="Proteomes" id="UP000233782">
    <property type="component" value="Unassembled WGS sequence"/>
</dbReference>
<evidence type="ECO:0000256" key="1">
    <source>
        <dbReference type="ARBA" id="ARBA00004141"/>
    </source>
</evidence>
<keyword evidence="4 7" id="KW-0812">Transmembrane</keyword>
<keyword evidence="11" id="KW-1185">Reference proteome</keyword>
<organism evidence="10 11">
    <name type="scientific">Pontibacter ramchanderi</name>
    <dbReference type="NCBI Taxonomy" id="1179743"/>
    <lineage>
        <taxon>Bacteria</taxon>
        <taxon>Pseudomonadati</taxon>
        <taxon>Bacteroidota</taxon>
        <taxon>Cytophagia</taxon>
        <taxon>Cytophagales</taxon>
        <taxon>Hymenobacteraceae</taxon>
        <taxon>Pontibacter</taxon>
    </lineage>
</organism>
<evidence type="ECO:0000259" key="8">
    <source>
        <dbReference type="Pfam" id="PF00999"/>
    </source>
</evidence>
<dbReference type="AlphaFoldDB" id="A0A2N3UCE7"/>
<dbReference type="InterPro" id="IPR006153">
    <property type="entry name" value="Cation/H_exchanger_TM"/>
</dbReference>
<dbReference type="Gene3D" id="1.20.1530.20">
    <property type="match status" value="1"/>
</dbReference>
<evidence type="ECO:0000259" key="9">
    <source>
        <dbReference type="Pfam" id="PF02254"/>
    </source>
</evidence>
<evidence type="ECO:0000256" key="6">
    <source>
        <dbReference type="ARBA" id="ARBA00023136"/>
    </source>
</evidence>
<name>A0A2N3UCE7_9BACT</name>
<comment type="similarity">
    <text evidence="2">Belongs to the monovalent cation:proton antiporter 2 (CPA2) transporter (TC 2.A.37) family.</text>
</comment>
<evidence type="ECO:0000256" key="7">
    <source>
        <dbReference type="SAM" id="Phobius"/>
    </source>
</evidence>
<dbReference type="GO" id="GO:0006813">
    <property type="term" value="P:potassium ion transport"/>
    <property type="evidence" value="ECO:0007669"/>
    <property type="project" value="InterPro"/>
</dbReference>
<reference evidence="10 11" key="1">
    <citation type="submission" date="2017-12" db="EMBL/GenBank/DDBJ databases">
        <title>Genomic Encyclopedia of Type Strains, Phase III (KMG-III): the genomes of soil and plant-associated and newly described type strains.</title>
        <authorList>
            <person name="Whitman W."/>
        </authorList>
    </citation>
    <scope>NUCLEOTIDE SEQUENCE [LARGE SCALE GENOMIC DNA]</scope>
    <source>
        <strain evidence="10 11">LP43</strain>
    </source>
</reference>
<evidence type="ECO:0000256" key="3">
    <source>
        <dbReference type="ARBA" id="ARBA00022448"/>
    </source>
</evidence>
<keyword evidence="3" id="KW-0813">Transport</keyword>
<evidence type="ECO:0000256" key="2">
    <source>
        <dbReference type="ARBA" id="ARBA00005551"/>
    </source>
</evidence>
<keyword evidence="6 7" id="KW-0472">Membrane</keyword>
<feature type="transmembrane region" description="Helical" evidence="7">
    <location>
        <begin position="359"/>
        <end position="379"/>
    </location>
</feature>
<feature type="transmembrane region" description="Helical" evidence="7">
    <location>
        <begin position="60"/>
        <end position="79"/>
    </location>
</feature>
<dbReference type="Pfam" id="PF02254">
    <property type="entry name" value="TrkA_N"/>
    <property type="match status" value="1"/>
</dbReference>
<protein>
    <submittedName>
        <fullName evidence="10">Transporter (CPA2 family)</fullName>
    </submittedName>
</protein>